<evidence type="ECO:0000256" key="2">
    <source>
        <dbReference type="ARBA" id="ARBA00022840"/>
    </source>
</evidence>
<gene>
    <name evidence="7" type="ORF">COY37_09835</name>
</gene>
<dbReference type="Pfam" id="PF03668">
    <property type="entry name" value="RapZ-like_N"/>
    <property type="match status" value="1"/>
</dbReference>
<dbReference type="EMBL" id="PFNG01000229">
    <property type="protein sequence ID" value="PIZ35700.1"/>
    <property type="molecule type" value="Genomic_DNA"/>
</dbReference>
<accession>A0A2M7T5R0</accession>
<feature type="domain" description="RapZ-like N-terminal" evidence="5">
    <location>
        <begin position="1"/>
        <end position="155"/>
    </location>
</feature>
<evidence type="ECO:0000313" key="8">
    <source>
        <dbReference type="Proteomes" id="UP000230956"/>
    </source>
</evidence>
<name>A0A2M7T5R0_9ACTN</name>
<dbReference type="InterPro" id="IPR005337">
    <property type="entry name" value="RapZ-like"/>
</dbReference>
<dbReference type="PIRSF" id="PIRSF005052">
    <property type="entry name" value="P-loopkin"/>
    <property type="match status" value="1"/>
</dbReference>
<dbReference type="Pfam" id="PF22740">
    <property type="entry name" value="PapZ_C"/>
    <property type="match status" value="1"/>
</dbReference>
<protein>
    <submittedName>
        <fullName evidence="7">RNase adapter RapZ</fullName>
    </submittedName>
</protein>
<feature type="binding site" evidence="4">
    <location>
        <begin position="8"/>
        <end position="15"/>
    </location>
    <ligand>
        <name>ATP</name>
        <dbReference type="ChEBI" id="CHEBI:30616"/>
    </ligand>
</feature>
<evidence type="ECO:0000256" key="3">
    <source>
        <dbReference type="ARBA" id="ARBA00023134"/>
    </source>
</evidence>
<keyword evidence="2 4" id="KW-0067">ATP-binding</keyword>
<dbReference type="GO" id="GO:0005524">
    <property type="term" value="F:ATP binding"/>
    <property type="evidence" value="ECO:0007669"/>
    <property type="project" value="UniProtKB-UniRule"/>
</dbReference>
<dbReference type="PANTHER" id="PTHR30448:SF0">
    <property type="entry name" value="RNASE ADAPTER PROTEIN RAPZ"/>
    <property type="match status" value="1"/>
</dbReference>
<comment type="caution">
    <text evidence="7">The sequence shown here is derived from an EMBL/GenBank/DDBJ whole genome shotgun (WGS) entry which is preliminary data.</text>
</comment>
<dbReference type="AlphaFoldDB" id="A0A2M7T5R0"/>
<dbReference type="SUPFAM" id="SSF52540">
    <property type="entry name" value="P-loop containing nucleoside triphosphate hydrolases"/>
    <property type="match status" value="1"/>
</dbReference>
<keyword evidence="3 4" id="KW-0342">GTP-binding</keyword>
<sequence>MEFAVITGLSGAGKSEAIKCFEDMGFFCIDNLPPSLIPKMAELCTLPGSKVRQVAVVCDVRGREFFDTLFEELQKLKLLGIKYQILYLEASDEALVKRFKETRRRHPLSEEGAITDGIQQERHIMEQLRGEADLVIDTSNLAPFELKDQIRTAILQKDKQKKGIMITVMSFGYKYGMPLDADLVMDVRFLPNPHYIESLKHFDGTNENVCEFVLNRSESKTFLRKFKGLLAFLLPRYVSEGKTHFTVAIGCTGGTHRSVAIANETAGFLQEKGYNVVARHRDMGRIWETKGNKDSKTGKIGKAGKD</sequence>
<keyword evidence="1 4" id="KW-0547">Nucleotide-binding</keyword>
<dbReference type="InterPro" id="IPR053931">
    <property type="entry name" value="RapZ_C"/>
</dbReference>
<feature type="domain" description="RapZ C-terminal" evidence="6">
    <location>
        <begin position="165"/>
        <end position="283"/>
    </location>
</feature>
<dbReference type="RefSeq" id="WP_353682417.1">
    <property type="nucleotide sequence ID" value="NZ_MNXI01000030.1"/>
</dbReference>
<dbReference type="NCBIfam" id="NF003828">
    <property type="entry name" value="PRK05416.1"/>
    <property type="match status" value="1"/>
</dbReference>
<dbReference type="Gene3D" id="3.40.50.300">
    <property type="entry name" value="P-loop containing nucleotide triphosphate hydrolases"/>
    <property type="match status" value="1"/>
</dbReference>
<dbReference type="Proteomes" id="UP000230956">
    <property type="component" value="Unassembled WGS sequence"/>
</dbReference>
<dbReference type="PANTHER" id="PTHR30448">
    <property type="entry name" value="RNASE ADAPTER PROTEIN RAPZ"/>
    <property type="match status" value="1"/>
</dbReference>
<evidence type="ECO:0000313" key="7">
    <source>
        <dbReference type="EMBL" id="PIZ35700.1"/>
    </source>
</evidence>
<dbReference type="InterPro" id="IPR053930">
    <property type="entry name" value="RapZ-like_N"/>
</dbReference>
<evidence type="ECO:0000259" key="6">
    <source>
        <dbReference type="Pfam" id="PF22740"/>
    </source>
</evidence>
<evidence type="ECO:0000256" key="4">
    <source>
        <dbReference type="HAMAP-Rule" id="MF_00636"/>
    </source>
</evidence>
<evidence type="ECO:0000256" key="1">
    <source>
        <dbReference type="ARBA" id="ARBA00022741"/>
    </source>
</evidence>
<evidence type="ECO:0000259" key="5">
    <source>
        <dbReference type="Pfam" id="PF03668"/>
    </source>
</evidence>
<proteinExistence type="inferred from homology"/>
<feature type="binding site" evidence="4">
    <location>
        <begin position="59"/>
        <end position="62"/>
    </location>
    <ligand>
        <name>GTP</name>
        <dbReference type="ChEBI" id="CHEBI:37565"/>
    </ligand>
</feature>
<organism evidence="7 8">
    <name type="scientific">Candidatus Aquicultor secundus</name>
    <dbReference type="NCBI Taxonomy" id="1973895"/>
    <lineage>
        <taxon>Bacteria</taxon>
        <taxon>Bacillati</taxon>
        <taxon>Actinomycetota</taxon>
        <taxon>Candidatus Aquicultoria</taxon>
        <taxon>Candidatus Aquicultorales</taxon>
        <taxon>Candidatus Aquicultoraceae</taxon>
        <taxon>Candidatus Aquicultor</taxon>
    </lineage>
</organism>
<reference evidence="8" key="1">
    <citation type="submission" date="2017-09" db="EMBL/GenBank/DDBJ databases">
        <title>Depth-based differentiation of microbial function through sediment-hosted aquifers and enrichment of novel symbionts in the deep terrestrial subsurface.</title>
        <authorList>
            <person name="Probst A.J."/>
            <person name="Ladd B."/>
            <person name="Jarett J.K."/>
            <person name="Geller-Mcgrath D.E."/>
            <person name="Sieber C.M.K."/>
            <person name="Emerson J.B."/>
            <person name="Anantharaman K."/>
            <person name="Thomas B.C."/>
            <person name="Malmstrom R."/>
            <person name="Stieglmeier M."/>
            <person name="Klingl A."/>
            <person name="Woyke T."/>
            <person name="Ryan C.M."/>
            <person name="Banfield J.F."/>
        </authorList>
    </citation>
    <scope>NUCLEOTIDE SEQUENCE [LARGE SCALE GENOMIC DNA]</scope>
</reference>
<dbReference type="GO" id="GO:0005525">
    <property type="term" value="F:GTP binding"/>
    <property type="evidence" value="ECO:0007669"/>
    <property type="project" value="UniProtKB-UniRule"/>
</dbReference>
<dbReference type="HAMAP" id="MF_00636">
    <property type="entry name" value="RapZ_like"/>
    <property type="match status" value="1"/>
</dbReference>
<dbReference type="InterPro" id="IPR027417">
    <property type="entry name" value="P-loop_NTPase"/>
</dbReference>